<evidence type="ECO:0000313" key="2">
    <source>
        <dbReference type="EMBL" id="MED6153309.1"/>
    </source>
</evidence>
<dbReference type="PANTHER" id="PTHR11902">
    <property type="entry name" value="ENOLASE"/>
    <property type="match status" value="1"/>
</dbReference>
<keyword evidence="3" id="KW-1185">Reference proteome</keyword>
<organism evidence="2 3">
    <name type="scientific">Stylosanthes scabra</name>
    <dbReference type="NCBI Taxonomy" id="79078"/>
    <lineage>
        <taxon>Eukaryota</taxon>
        <taxon>Viridiplantae</taxon>
        <taxon>Streptophyta</taxon>
        <taxon>Embryophyta</taxon>
        <taxon>Tracheophyta</taxon>
        <taxon>Spermatophyta</taxon>
        <taxon>Magnoliopsida</taxon>
        <taxon>eudicotyledons</taxon>
        <taxon>Gunneridae</taxon>
        <taxon>Pentapetalae</taxon>
        <taxon>rosids</taxon>
        <taxon>fabids</taxon>
        <taxon>Fabales</taxon>
        <taxon>Fabaceae</taxon>
        <taxon>Papilionoideae</taxon>
        <taxon>50 kb inversion clade</taxon>
        <taxon>dalbergioids sensu lato</taxon>
        <taxon>Dalbergieae</taxon>
        <taxon>Pterocarpus clade</taxon>
        <taxon>Stylosanthes</taxon>
    </lineage>
</organism>
<dbReference type="InterPro" id="IPR020811">
    <property type="entry name" value="Enolase_N"/>
</dbReference>
<proteinExistence type="predicted"/>
<dbReference type="PANTHER" id="PTHR11902:SF56">
    <property type="entry name" value="CYTOSOLIC ENOLASE 3"/>
    <property type="match status" value="1"/>
</dbReference>
<sequence>MVQMHGVPLEKINCYIAKKIGNEIGVVTDVEEPIRDQVLARTFLRERVAINVYKPLPTGIWLNRVNQLKSQIDQAMIDLDKTEKKAELGANAILPVSIAACKAGAAEKEACFFSSP</sequence>
<evidence type="ECO:0000259" key="1">
    <source>
        <dbReference type="SMART" id="SM01193"/>
    </source>
</evidence>
<dbReference type="InterPro" id="IPR029017">
    <property type="entry name" value="Enolase-like_N"/>
</dbReference>
<dbReference type="Gene3D" id="3.30.390.10">
    <property type="entry name" value="Enolase-like, N-terminal domain"/>
    <property type="match status" value="1"/>
</dbReference>
<comment type="caution">
    <text evidence="2">The sequence shown here is derived from an EMBL/GenBank/DDBJ whole genome shotgun (WGS) entry which is preliminary data.</text>
</comment>
<feature type="domain" description="Enolase N-terminal" evidence="1">
    <location>
        <begin position="12"/>
        <end position="109"/>
    </location>
</feature>
<dbReference type="EMBL" id="JASCZI010093454">
    <property type="protein sequence ID" value="MED6153309.1"/>
    <property type="molecule type" value="Genomic_DNA"/>
</dbReference>
<gene>
    <name evidence="2" type="ORF">PIB30_100622</name>
</gene>
<name>A0ABU6TWS0_9FABA</name>
<dbReference type="Proteomes" id="UP001341840">
    <property type="component" value="Unassembled WGS sequence"/>
</dbReference>
<accession>A0ABU6TWS0</accession>
<dbReference type="SMART" id="SM01193">
    <property type="entry name" value="Enolase_N"/>
    <property type="match status" value="1"/>
</dbReference>
<dbReference type="InterPro" id="IPR000941">
    <property type="entry name" value="Enolase"/>
</dbReference>
<feature type="non-terminal residue" evidence="2">
    <location>
        <position position="116"/>
    </location>
</feature>
<protein>
    <recommendedName>
        <fullName evidence="1">Enolase N-terminal domain-containing protein</fullName>
    </recommendedName>
</protein>
<dbReference type="Pfam" id="PF03952">
    <property type="entry name" value="Enolase_N"/>
    <property type="match status" value="1"/>
</dbReference>
<dbReference type="SUPFAM" id="SSF54826">
    <property type="entry name" value="Enolase N-terminal domain-like"/>
    <property type="match status" value="1"/>
</dbReference>
<evidence type="ECO:0000313" key="3">
    <source>
        <dbReference type="Proteomes" id="UP001341840"/>
    </source>
</evidence>
<reference evidence="2 3" key="1">
    <citation type="journal article" date="2023" name="Plants (Basel)">
        <title>Bridging the Gap: Combining Genomics and Transcriptomics Approaches to Understand Stylosanthes scabra, an Orphan Legume from the Brazilian Caatinga.</title>
        <authorList>
            <person name="Ferreira-Neto J.R.C."/>
            <person name="da Silva M.D."/>
            <person name="Binneck E."/>
            <person name="de Melo N.F."/>
            <person name="da Silva R.H."/>
            <person name="de Melo A.L.T.M."/>
            <person name="Pandolfi V."/>
            <person name="Bustamante F.O."/>
            <person name="Brasileiro-Vidal A.C."/>
            <person name="Benko-Iseppon A.M."/>
        </authorList>
    </citation>
    <scope>NUCLEOTIDE SEQUENCE [LARGE SCALE GENOMIC DNA]</scope>
    <source>
        <tissue evidence="2">Leaves</tissue>
    </source>
</reference>